<keyword evidence="3 10" id="KW-0808">Transferase</keyword>
<evidence type="ECO:0000259" key="12">
    <source>
        <dbReference type="PROSITE" id="PS51157"/>
    </source>
</evidence>
<name>A0ABM1SKX4_LIMPO</name>
<evidence type="ECO:0000313" key="13">
    <source>
        <dbReference type="Proteomes" id="UP000694941"/>
    </source>
</evidence>
<dbReference type="Proteomes" id="UP000694941">
    <property type="component" value="Unplaced"/>
</dbReference>
<evidence type="ECO:0000256" key="7">
    <source>
        <dbReference type="ARBA" id="ARBA00022833"/>
    </source>
</evidence>
<organism evidence="13 14">
    <name type="scientific">Limulus polyphemus</name>
    <name type="common">Atlantic horseshoe crab</name>
    <dbReference type="NCBI Taxonomy" id="6850"/>
    <lineage>
        <taxon>Eukaryota</taxon>
        <taxon>Metazoa</taxon>
        <taxon>Ecdysozoa</taxon>
        <taxon>Arthropoda</taxon>
        <taxon>Chelicerata</taxon>
        <taxon>Merostomata</taxon>
        <taxon>Xiphosura</taxon>
        <taxon>Limulidae</taxon>
        <taxon>Limulus</taxon>
    </lineage>
</organism>
<comment type="catalytic activity">
    <reaction evidence="1 10">
        <text>S-ubiquitinyl-[E2 ubiquitin-conjugating enzyme]-L-cysteine + [acceptor protein]-L-lysine = [E2 ubiquitin-conjugating enzyme]-L-cysteine + N(6)-ubiquitinyl-[acceptor protein]-L-lysine.</text>
        <dbReference type="EC" id="2.3.2.27"/>
    </reaction>
</comment>
<dbReference type="Gene3D" id="1.10.10.2670">
    <property type="entry name" value="E3 ubiquitin-protein ligase"/>
    <property type="match status" value="1"/>
</dbReference>
<dbReference type="InterPro" id="IPR036390">
    <property type="entry name" value="WH_DNA-bd_sf"/>
</dbReference>
<dbReference type="InterPro" id="IPR003126">
    <property type="entry name" value="Znf_UBR"/>
</dbReference>
<keyword evidence="6 10" id="KW-0833">Ubl conjugation pathway</keyword>
<dbReference type="Pfam" id="PF02617">
    <property type="entry name" value="ClpS"/>
    <property type="match status" value="1"/>
</dbReference>
<dbReference type="PANTHER" id="PTHR21497">
    <property type="entry name" value="UBIQUITIN LIGASE E3 ALPHA-RELATED"/>
    <property type="match status" value="1"/>
</dbReference>
<comment type="pathway">
    <text evidence="2 10">Protein modification; protein ubiquitination.</text>
</comment>
<evidence type="ECO:0000256" key="10">
    <source>
        <dbReference type="RuleBase" id="RU366018"/>
    </source>
</evidence>
<dbReference type="EC" id="2.3.2.27" evidence="10"/>
<dbReference type="Gene3D" id="3.30.1390.10">
    <property type="match status" value="1"/>
</dbReference>
<dbReference type="InterPro" id="IPR055194">
    <property type="entry name" value="UBR1-like_WH"/>
</dbReference>
<accession>A0ABM1SKX4</accession>
<dbReference type="Pfam" id="PF22960">
    <property type="entry name" value="WHD_UBR1"/>
    <property type="match status" value="1"/>
</dbReference>
<evidence type="ECO:0000256" key="1">
    <source>
        <dbReference type="ARBA" id="ARBA00000900"/>
    </source>
</evidence>
<dbReference type="Pfam" id="PF02207">
    <property type="entry name" value="zf-UBR"/>
    <property type="match status" value="1"/>
</dbReference>
<dbReference type="PROSITE" id="PS51157">
    <property type="entry name" value="ZF_UBR"/>
    <property type="match status" value="1"/>
</dbReference>
<dbReference type="InterPro" id="IPR044046">
    <property type="entry name" value="E3_ligase_UBR-like_C"/>
</dbReference>
<evidence type="ECO:0000256" key="2">
    <source>
        <dbReference type="ARBA" id="ARBA00004906"/>
    </source>
</evidence>
<evidence type="ECO:0000313" key="14">
    <source>
        <dbReference type="RefSeq" id="XP_022244280.1"/>
    </source>
</evidence>
<feature type="zinc finger region" description="UBR-type" evidence="9">
    <location>
        <begin position="110"/>
        <end position="181"/>
    </location>
</feature>
<dbReference type="InterPro" id="IPR003769">
    <property type="entry name" value="ClpS_core"/>
</dbReference>
<reference evidence="14" key="1">
    <citation type="submission" date="2025-08" db="UniProtKB">
        <authorList>
            <consortium name="RefSeq"/>
        </authorList>
    </citation>
    <scope>IDENTIFICATION</scope>
    <source>
        <tissue evidence="14">Muscle</tissue>
    </source>
</reference>
<keyword evidence="7 10" id="KW-0862">Zinc</keyword>
<dbReference type="GeneID" id="106461415"/>
<dbReference type="SUPFAM" id="SSF46785">
    <property type="entry name" value="Winged helix' DNA-binding domain"/>
    <property type="match status" value="1"/>
</dbReference>
<dbReference type="InterPro" id="IPR042065">
    <property type="entry name" value="E3_ELL-like"/>
</dbReference>
<comment type="function">
    <text evidence="10">Ubiquitin ligase protein which is a component of the N-end rule pathway. Recognizes and binds to proteins bearing specific N-terminal residues that are destabilizing according to the N-end rule, leading to their ubiquitination and subsequent degradation.</text>
</comment>
<dbReference type="InterPro" id="IPR014719">
    <property type="entry name" value="Ribosomal_bL12_C/ClpS-like"/>
</dbReference>
<comment type="similarity">
    <text evidence="8 10">Belongs to the E3 ubiquitin-protein ligase UBR1-like family.</text>
</comment>
<sequence>MYTTELTMEEEGSFLHMTAPTFHSSVDFTVHDWLKKFNATSLKPPDFREYWALNVPNIYSPRADMNCLNITFDEGLAKQVLFTPLERFICGCNETEKVFEEIKKIDSLPMLCGRVFKSREPTYSCRDCALDPTCVLCMDCFKNSAHNTHRYKMSMSGGGGYCDCGDEEAWKAHAYCEVHLQGKREMSSDSSPIERLPLDLIERIRILMGFVLSYCHEMLTWEQPISQPSDLCPSGFDTANEAHETYATMLFNDEIHTYDQVIHTLNRAIECTEKEATDYATMIDREGRSIVKCGNFQSCNQVRNIIERTNSRSGRKPLRVVVMHSSVIAHQIFAMKLLSWLKQILSYSEAFRIIFSQVMMESPTPGSPLLESIMLSDTQLWKAARNQWHQLFISGTLMDQQCKKTFARIFTHNYPLLMKDFIADDHEHSVSITSLSVQIFTVPTLAHYLIMEENAIYVLLRTFLTECERNRIDGKLSFERSQNIELFRRSQFVLFDLRYLLTVKPNEWNTSLRKNFLHGIQQLLNFLSWMQGMDSVVRQVGQHVEFEAEWETGVNLQSKLVPVITLVLDWCGSDRVVLVKALRAALKLLESIQGKMTTTVREVADHSSSCIEYDVSSMPVTIHLPLSRFVAGLILHLPKFDLTYSSPEFLIRNKPGPEELMELPLRTQVMIAQFRAGMWRRNGYSLLNQVFFYHNVRLRDEMLDRDIMMLQIAASLMESNKFLIHLLNKYGLLIWIGDTFDTSQRRTEDEYTRQTATIAEEFLGLLIIIISERYYPGVGNVTERDRVKKEIIQLLCIEPMTNSQLCKMLPKDPNHETGMENVVNEVADLKKTTDTSTGKYELKPEFYSCFNPFFYHYTREEQSKAEEVQLKRKKQTGEEECCPPPLPSEFSLPFSVIINLLQCDVMAHIMLVVLKRTLNLHSTSYSEGQFEKVLHIIGLALHEEQRQQEQKEEGGFFQFTKMAEKKGILADLEKCQGSPRVEAHKDLLNWTLRKFRSLQRSEGKAMEVDVEFPPENTASTSRKRDKKQNAQQAAARRARIMAQMSAMQKNFIKQHAQLLKEVDAEESSNQTESDIFVLEESSDDPVALGNLQRGKVISRQTHTCILCREEQEASLTGRTLVIGAFVQRSTVLSKNRNHRLEDPKEFNPLLISADLFCGPHTSTCGHVMHSDCWQKFFEAVVAKERRRPVRYGRHVSFNVDKQEFLCPLCECLCNTVIPLVPPITTLIVNNTEKPNNIKIDDWLFSHRKAVEKLQVQRFRALPSNDDQGEKILYRYKPTPLKEVMASLSTDSSEQFHSLYAVYAQQCAAGNNFPNSLLDMMRVFSQATYMVGLEAHPNPDDDRVPLMTWWSCAYTIHSIEWLLRDQKKSLFGDLSSRRAHCMQTLVRVVGASTSIFDAQVVRNHCVSLLQYLLLAEEHSCSSSCCLEVDAFTLLVFVCLSMPVLFTADDHESNSGLTFPVGGVNELYILHLVLVFHLVQIFLSIDFPFLEEAETSEAQHKETSEEVAVCHFYIEVLTAAGVENCKNPVNAQKLLKTIHQAMLPFLRCSALFFHFLTDVEAPKTLAGMHSEEYQFQALCWYLGLSTRLNEILQSPSLRQLALCWARHAQVYSMVNQETLQMDEEDAPPPRSIVVKHPISINQLVCLPSDYSELINNVSVFTCPNSDGEDSRSPTMCLVCGQILCSQSYCCQTELEGAMVGACTFHVQVCGAGVGIFLRIRDCKILLLVGKTKGCYMPPPYVDEYGETDQGLVRGNPLHLCKDKYRELHRLWLSHGIPEQVSHTLEQLPALTTTNWFLL</sequence>
<keyword evidence="13" id="KW-1185">Reference proteome</keyword>
<protein>
    <recommendedName>
        <fullName evidence="10">E3 ubiquitin-protein ligase</fullName>
        <ecNumber evidence="10">2.3.2.27</ecNumber>
    </recommendedName>
</protein>
<dbReference type="PANTHER" id="PTHR21497:SF24">
    <property type="entry name" value="E3 UBIQUITIN-PROTEIN LIGASE UBR1"/>
    <property type="match status" value="1"/>
</dbReference>
<evidence type="ECO:0000256" key="8">
    <source>
        <dbReference type="ARBA" id="ARBA00046341"/>
    </source>
</evidence>
<evidence type="ECO:0000256" key="3">
    <source>
        <dbReference type="ARBA" id="ARBA00022679"/>
    </source>
</evidence>
<dbReference type="Gene3D" id="2.10.110.30">
    <property type="match status" value="1"/>
</dbReference>
<dbReference type="SUPFAM" id="SSF54736">
    <property type="entry name" value="ClpS-like"/>
    <property type="match status" value="1"/>
</dbReference>
<evidence type="ECO:0000256" key="4">
    <source>
        <dbReference type="ARBA" id="ARBA00022723"/>
    </source>
</evidence>
<gene>
    <name evidence="14" type="primary">LOC106461415</name>
</gene>
<evidence type="ECO:0000256" key="5">
    <source>
        <dbReference type="ARBA" id="ARBA00022771"/>
    </source>
</evidence>
<feature type="region of interest" description="Disordered" evidence="11">
    <location>
        <begin position="1006"/>
        <end position="1034"/>
    </location>
</feature>
<feature type="domain" description="UBR-type" evidence="12">
    <location>
        <begin position="110"/>
        <end position="181"/>
    </location>
</feature>
<dbReference type="Pfam" id="PF18995">
    <property type="entry name" value="PRT6_C"/>
    <property type="match status" value="1"/>
</dbReference>
<keyword evidence="4 10" id="KW-0479">Metal-binding</keyword>
<evidence type="ECO:0000256" key="9">
    <source>
        <dbReference type="PROSITE-ProRule" id="PRU00508"/>
    </source>
</evidence>
<evidence type="ECO:0000256" key="11">
    <source>
        <dbReference type="SAM" id="MobiDB-lite"/>
    </source>
</evidence>
<dbReference type="RefSeq" id="XP_022244280.1">
    <property type="nucleotide sequence ID" value="XM_022388572.1"/>
</dbReference>
<proteinExistence type="inferred from homology"/>
<evidence type="ECO:0000256" key="6">
    <source>
        <dbReference type="ARBA" id="ARBA00022786"/>
    </source>
</evidence>
<keyword evidence="5 10" id="KW-0863">Zinc-finger</keyword>
<dbReference type="InterPro" id="IPR039164">
    <property type="entry name" value="UBR1-like"/>
</dbReference>
<dbReference type="SMART" id="SM00396">
    <property type="entry name" value="ZnF_UBR1"/>
    <property type="match status" value="1"/>
</dbReference>